<proteinExistence type="predicted"/>
<dbReference type="InterPro" id="IPR035985">
    <property type="entry name" value="Ubiquitin-activating_enz"/>
</dbReference>
<comment type="caution">
    <text evidence="3">The sequence shown here is derived from an EMBL/GenBank/DDBJ whole genome shotgun (WGS) entry which is preliminary data.</text>
</comment>
<keyword evidence="5" id="KW-1185">Reference proteome</keyword>
<dbReference type="EMBL" id="CAJNOM010001660">
    <property type="protein sequence ID" value="CAF1615582.1"/>
    <property type="molecule type" value="Genomic_DNA"/>
</dbReference>
<dbReference type="InterPro" id="IPR015421">
    <property type="entry name" value="PyrdxlP-dep_Trfase_major"/>
</dbReference>
<evidence type="ECO:0000259" key="1">
    <source>
        <dbReference type="Pfam" id="PF00266"/>
    </source>
</evidence>
<dbReference type="PANTHER" id="PTHR43267">
    <property type="entry name" value="TRNA THREONYLCARBAMOYLADENOSINE DEHYDRATASE"/>
    <property type="match status" value="1"/>
</dbReference>
<reference evidence="3" key="1">
    <citation type="submission" date="2021-02" db="EMBL/GenBank/DDBJ databases">
        <authorList>
            <person name="Nowell W R."/>
        </authorList>
    </citation>
    <scope>NUCLEOTIDE SEQUENCE</scope>
</reference>
<accession>A0A815L5X6</accession>
<dbReference type="GO" id="GO:0061504">
    <property type="term" value="P:cyclic threonylcarbamoyladenosine biosynthetic process"/>
    <property type="evidence" value="ECO:0007669"/>
    <property type="project" value="TreeGrafter"/>
</dbReference>
<evidence type="ECO:0000313" key="5">
    <source>
        <dbReference type="Proteomes" id="UP000663832"/>
    </source>
</evidence>
<evidence type="ECO:0000313" key="3">
    <source>
        <dbReference type="EMBL" id="CAF1405010.1"/>
    </source>
</evidence>
<dbReference type="OrthoDB" id="567827at2759"/>
<dbReference type="Gene3D" id="3.40.640.10">
    <property type="entry name" value="Type I PLP-dependent aspartate aminotransferase-like (Major domain)"/>
    <property type="match status" value="1"/>
</dbReference>
<feature type="domain" description="THIF-type NAD/FAD binding fold" evidence="2">
    <location>
        <begin position="9"/>
        <end position="245"/>
    </location>
</feature>
<protein>
    <submittedName>
        <fullName evidence="3">Uncharacterized protein</fullName>
    </submittedName>
</protein>
<dbReference type="Pfam" id="PF00266">
    <property type="entry name" value="Aminotran_5"/>
    <property type="match status" value="1"/>
</dbReference>
<dbReference type="InterPro" id="IPR000192">
    <property type="entry name" value="Aminotrans_V_dom"/>
</dbReference>
<dbReference type="PANTHER" id="PTHR43267:SF1">
    <property type="entry name" value="TRNA THREONYLCARBAMOYLADENOSINE DEHYDRATASE"/>
    <property type="match status" value="1"/>
</dbReference>
<organism evidence="3 6">
    <name type="scientific">Adineta steineri</name>
    <dbReference type="NCBI Taxonomy" id="433720"/>
    <lineage>
        <taxon>Eukaryota</taxon>
        <taxon>Metazoa</taxon>
        <taxon>Spiralia</taxon>
        <taxon>Gnathifera</taxon>
        <taxon>Rotifera</taxon>
        <taxon>Eurotatoria</taxon>
        <taxon>Bdelloidea</taxon>
        <taxon>Adinetida</taxon>
        <taxon>Adinetidae</taxon>
        <taxon>Adineta</taxon>
    </lineage>
</organism>
<evidence type="ECO:0000259" key="2">
    <source>
        <dbReference type="Pfam" id="PF00899"/>
    </source>
</evidence>
<dbReference type="InterPro" id="IPR045886">
    <property type="entry name" value="ThiF/MoeB/HesA"/>
</dbReference>
<dbReference type="GO" id="GO:0008641">
    <property type="term" value="F:ubiquitin-like modifier activating enzyme activity"/>
    <property type="evidence" value="ECO:0007669"/>
    <property type="project" value="InterPro"/>
</dbReference>
<dbReference type="GO" id="GO:0061503">
    <property type="term" value="F:tRNA threonylcarbamoyladenosine dehydratase"/>
    <property type="evidence" value="ECO:0007669"/>
    <property type="project" value="TreeGrafter"/>
</dbReference>
<dbReference type="Pfam" id="PF00899">
    <property type="entry name" value="ThiF"/>
    <property type="match status" value="1"/>
</dbReference>
<dbReference type="Gene3D" id="3.40.50.720">
    <property type="entry name" value="NAD(P)-binding Rossmann-like Domain"/>
    <property type="match status" value="1"/>
</dbReference>
<dbReference type="InterPro" id="IPR015424">
    <property type="entry name" value="PyrdxlP-dep_Trfase"/>
</dbReference>
<dbReference type="EMBL" id="CAJNOI010001334">
    <property type="protein sequence ID" value="CAF1405010.1"/>
    <property type="molecule type" value="Genomic_DNA"/>
</dbReference>
<sequence>MALERIEALYGKEQVKSLSDKCVAVIGVGGVGSHVAECLARSGIGKLILVDFDTVDISNINRQIPARKDTIGLLKVEVMAEHLQKILDINIEACNYQLTPETLKESIPWDRIHALIDCIDDVKTKVAMLAECQIRKIPCVTALGAAKKENPWNFCYGDLTSEVPCPLATVVRKRLNDMGIEPTHIVGVYSNAPHNGPVGKVRGTIGFLPAIEGFLCASILIRYFIRNPVIAKALKENWWEISELENWTGDTTRPNFDASRDTYILPSVAHLLHHYQTSNYDVPDEWVDLEKQVKYVLGIETGTVVFTSSATESINMWIRAAVSDIKNPHIVYTSIDHPSIPLTIESLDMSLTKTVIQPDLSGKWVDFDRLRSPPDVVVFPHIHNESGLILPVELIVNKLRAMNPNIRIFVDTTQTFGRMVVDMIKEWDIDGFCGSGHKFYGPRHTGFLWMKHTIPKKAFIEGVGGQELRGGSDPKYPHALMVKALKYVISPEALNTYPIIASYRNLLESAESKEVEVISFDKQCPTIALLRVSDVVYEKLKELKCGFVFYTIPMLGIKGNIVRVSWGLDIRPSHFQQLFQLLL</sequence>
<dbReference type="InterPro" id="IPR000594">
    <property type="entry name" value="ThiF_NAD_FAD-bd"/>
</dbReference>
<dbReference type="Proteomes" id="UP000663877">
    <property type="component" value="Unassembled WGS sequence"/>
</dbReference>
<dbReference type="Proteomes" id="UP000663832">
    <property type="component" value="Unassembled WGS sequence"/>
</dbReference>
<gene>
    <name evidence="3" type="ORF">BJG266_LOCUS37880</name>
    <name evidence="4" type="ORF">QVE165_LOCUS54765</name>
</gene>
<dbReference type="SUPFAM" id="SSF69572">
    <property type="entry name" value="Activating enzymes of the ubiquitin-like proteins"/>
    <property type="match status" value="1"/>
</dbReference>
<evidence type="ECO:0000313" key="6">
    <source>
        <dbReference type="Proteomes" id="UP000663877"/>
    </source>
</evidence>
<dbReference type="SUPFAM" id="SSF53383">
    <property type="entry name" value="PLP-dependent transferases"/>
    <property type="match status" value="1"/>
</dbReference>
<name>A0A815L5X6_9BILA</name>
<evidence type="ECO:0000313" key="4">
    <source>
        <dbReference type="EMBL" id="CAF1615582.1"/>
    </source>
</evidence>
<feature type="domain" description="Aminotransferase class V" evidence="1">
    <location>
        <begin position="288"/>
        <end position="458"/>
    </location>
</feature>
<dbReference type="AlphaFoldDB" id="A0A815L5X6"/>